<evidence type="ECO:0000256" key="6">
    <source>
        <dbReference type="SAM" id="Phobius"/>
    </source>
</evidence>
<keyword evidence="8" id="KW-1185">Reference proteome</keyword>
<feature type="transmembrane region" description="Helical" evidence="6">
    <location>
        <begin position="129"/>
        <end position="151"/>
    </location>
</feature>
<gene>
    <name evidence="7" type="ORF">POPTR_001G378600</name>
</gene>
<dbReference type="Pfam" id="PF13520">
    <property type="entry name" value="AA_permease_2"/>
    <property type="match status" value="1"/>
</dbReference>
<organism evidence="7 8">
    <name type="scientific">Populus trichocarpa</name>
    <name type="common">Western balsam poplar</name>
    <name type="synonym">Populus balsamifera subsp. trichocarpa</name>
    <dbReference type="NCBI Taxonomy" id="3694"/>
    <lineage>
        <taxon>Eukaryota</taxon>
        <taxon>Viridiplantae</taxon>
        <taxon>Streptophyta</taxon>
        <taxon>Embryophyta</taxon>
        <taxon>Tracheophyta</taxon>
        <taxon>Spermatophyta</taxon>
        <taxon>Magnoliopsida</taxon>
        <taxon>eudicotyledons</taxon>
        <taxon>Gunneridae</taxon>
        <taxon>Pentapetalae</taxon>
        <taxon>rosids</taxon>
        <taxon>fabids</taxon>
        <taxon>Malpighiales</taxon>
        <taxon>Salicaceae</taxon>
        <taxon>Saliceae</taxon>
        <taxon>Populus</taxon>
    </lineage>
</organism>
<evidence type="ECO:0000313" key="7">
    <source>
        <dbReference type="EMBL" id="PNT58910.1"/>
    </source>
</evidence>
<keyword evidence="5 6" id="KW-0472">Membrane</keyword>
<evidence type="ECO:0000256" key="3">
    <source>
        <dbReference type="ARBA" id="ARBA00022692"/>
    </source>
</evidence>
<dbReference type="EMBL" id="CM009290">
    <property type="protein sequence ID" value="PNT58910.1"/>
    <property type="molecule type" value="Genomic_DNA"/>
</dbReference>
<dbReference type="InterPro" id="IPR002293">
    <property type="entry name" value="AA/rel_permease1"/>
</dbReference>
<dbReference type="AlphaFoldDB" id="A0A2K2CA49"/>
<name>A0A2K2CA49_POPTR</name>
<keyword evidence="4 6" id="KW-1133">Transmembrane helix</keyword>
<sequence>MVPKTSICIILNKHTTFNNRRQLLKYYRYYIRNFINNFIYKFKNPATKKVLPNTLKNFDVIPRLLPHSFADGFNLLHPLAVVVLCAASFIAVRGTKRTSLLNWIASIASSLVIVFIIVVGFIHFKGSNLAPYFPQGVEGVFVSSAIVYWAYTGFDMVATSAEETKNPPRDIPIGLVGSMSIISVIYGLMALALTGMIKYKDIEIPRYAEIEPNAANSVAFAQIGMNWAKYLVLLKE</sequence>
<evidence type="ECO:0000256" key="1">
    <source>
        <dbReference type="ARBA" id="ARBA00004141"/>
    </source>
</evidence>
<dbReference type="PANTHER" id="PTHR43243:SF22">
    <property type="entry name" value="CATIONIC AMINO ACID TRANSPORTER 5"/>
    <property type="match status" value="1"/>
</dbReference>
<dbReference type="GO" id="GO:0006865">
    <property type="term" value="P:amino acid transport"/>
    <property type="evidence" value="ECO:0000318"/>
    <property type="project" value="GO_Central"/>
</dbReference>
<dbReference type="GO" id="GO:0005313">
    <property type="term" value="F:L-glutamate transmembrane transporter activity"/>
    <property type="evidence" value="ECO:0000318"/>
    <property type="project" value="GO_Central"/>
</dbReference>
<dbReference type="Proteomes" id="UP000006729">
    <property type="component" value="Chromosome 1"/>
</dbReference>
<dbReference type="GO" id="GO:0005886">
    <property type="term" value="C:plasma membrane"/>
    <property type="evidence" value="ECO:0000318"/>
    <property type="project" value="GO_Central"/>
</dbReference>
<accession>A0A2K2CA49</accession>
<evidence type="ECO:0000256" key="2">
    <source>
        <dbReference type="ARBA" id="ARBA00008572"/>
    </source>
</evidence>
<reference evidence="7 8" key="1">
    <citation type="journal article" date="2006" name="Science">
        <title>The genome of black cottonwood, Populus trichocarpa (Torr. &amp; Gray).</title>
        <authorList>
            <person name="Tuskan G.A."/>
            <person name="Difazio S."/>
            <person name="Jansson S."/>
            <person name="Bohlmann J."/>
            <person name="Grigoriev I."/>
            <person name="Hellsten U."/>
            <person name="Putnam N."/>
            <person name="Ralph S."/>
            <person name="Rombauts S."/>
            <person name="Salamov A."/>
            <person name="Schein J."/>
            <person name="Sterck L."/>
            <person name="Aerts A."/>
            <person name="Bhalerao R.R."/>
            <person name="Bhalerao R.P."/>
            <person name="Blaudez D."/>
            <person name="Boerjan W."/>
            <person name="Brun A."/>
            <person name="Brunner A."/>
            <person name="Busov V."/>
            <person name="Campbell M."/>
            <person name="Carlson J."/>
            <person name="Chalot M."/>
            <person name="Chapman J."/>
            <person name="Chen G.L."/>
            <person name="Cooper D."/>
            <person name="Coutinho P.M."/>
            <person name="Couturier J."/>
            <person name="Covert S."/>
            <person name="Cronk Q."/>
            <person name="Cunningham R."/>
            <person name="Davis J."/>
            <person name="Degroeve S."/>
            <person name="Dejardin A."/>
            <person name="Depamphilis C."/>
            <person name="Detter J."/>
            <person name="Dirks B."/>
            <person name="Dubchak I."/>
            <person name="Duplessis S."/>
            <person name="Ehlting J."/>
            <person name="Ellis B."/>
            <person name="Gendler K."/>
            <person name="Goodstein D."/>
            <person name="Gribskov M."/>
            <person name="Grimwood J."/>
            <person name="Groover A."/>
            <person name="Gunter L."/>
            <person name="Hamberger B."/>
            <person name="Heinze B."/>
            <person name="Helariutta Y."/>
            <person name="Henrissat B."/>
            <person name="Holligan D."/>
            <person name="Holt R."/>
            <person name="Huang W."/>
            <person name="Islam-Faridi N."/>
            <person name="Jones S."/>
            <person name="Jones-Rhoades M."/>
            <person name="Jorgensen R."/>
            <person name="Joshi C."/>
            <person name="Kangasjarvi J."/>
            <person name="Karlsson J."/>
            <person name="Kelleher C."/>
            <person name="Kirkpatrick R."/>
            <person name="Kirst M."/>
            <person name="Kohler A."/>
            <person name="Kalluri U."/>
            <person name="Larimer F."/>
            <person name="Leebens-Mack J."/>
            <person name="Leple J.C."/>
            <person name="Locascio P."/>
            <person name="Lou Y."/>
            <person name="Lucas S."/>
            <person name="Martin F."/>
            <person name="Montanini B."/>
            <person name="Napoli C."/>
            <person name="Nelson D.R."/>
            <person name="Nelson C."/>
            <person name="Nieminen K."/>
            <person name="Nilsson O."/>
            <person name="Pereda V."/>
            <person name="Peter G."/>
            <person name="Philippe R."/>
            <person name="Pilate G."/>
            <person name="Poliakov A."/>
            <person name="Razumovskaya J."/>
            <person name="Richardson P."/>
            <person name="Rinaldi C."/>
            <person name="Ritland K."/>
            <person name="Rouze P."/>
            <person name="Ryaboy D."/>
            <person name="Schmutz J."/>
            <person name="Schrader J."/>
            <person name="Segerman B."/>
            <person name="Shin H."/>
            <person name="Siddiqui A."/>
            <person name="Sterky F."/>
            <person name="Terry A."/>
            <person name="Tsai C.J."/>
            <person name="Uberbacher E."/>
            <person name="Unneberg P."/>
            <person name="Vahala J."/>
            <person name="Wall K."/>
            <person name="Wessler S."/>
            <person name="Yang G."/>
            <person name="Yin T."/>
            <person name="Douglas C."/>
            <person name="Marra M."/>
            <person name="Sandberg G."/>
            <person name="Van de Peer Y."/>
            <person name="Rokhsar D."/>
        </authorList>
    </citation>
    <scope>NUCLEOTIDE SEQUENCE [LARGE SCALE GENOMIC DNA]</scope>
    <source>
        <strain evidence="8">cv. Nisqually</strain>
    </source>
</reference>
<feature type="transmembrane region" description="Helical" evidence="6">
    <location>
        <begin position="171"/>
        <end position="197"/>
    </location>
</feature>
<feature type="transmembrane region" description="Helical" evidence="6">
    <location>
        <begin position="100"/>
        <end position="122"/>
    </location>
</feature>
<evidence type="ECO:0000313" key="8">
    <source>
        <dbReference type="Proteomes" id="UP000006729"/>
    </source>
</evidence>
<evidence type="ECO:0000256" key="4">
    <source>
        <dbReference type="ARBA" id="ARBA00022989"/>
    </source>
</evidence>
<comment type="subcellular location">
    <subcellularLocation>
        <location evidence="1">Membrane</location>
        <topology evidence="1">Multi-pass membrane protein</topology>
    </subcellularLocation>
</comment>
<feature type="transmembrane region" description="Helical" evidence="6">
    <location>
        <begin position="73"/>
        <end position="94"/>
    </location>
</feature>
<dbReference type="GO" id="GO:0015189">
    <property type="term" value="F:L-lysine transmembrane transporter activity"/>
    <property type="evidence" value="ECO:0000318"/>
    <property type="project" value="GO_Central"/>
</dbReference>
<dbReference type="Gene3D" id="1.20.1740.10">
    <property type="entry name" value="Amino acid/polyamine transporter I"/>
    <property type="match status" value="1"/>
</dbReference>
<comment type="similarity">
    <text evidence="2">Belongs to the amino acid-polyamine-organocation (APC) superfamily. Cationic amino acid transporter (CAT) (TC 2.A.3.3) family.</text>
</comment>
<dbReference type="PANTHER" id="PTHR43243">
    <property type="entry name" value="INNER MEMBRANE TRANSPORTER YGJI-RELATED"/>
    <property type="match status" value="1"/>
</dbReference>
<protein>
    <recommendedName>
        <fullName evidence="9">Cationic amino acid transporter C-terminal domain-containing protein</fullName>
    </recommendedName>
</protein>
<dbReference type="InParanoid" id="A0A2K2CA49"/>
<keyword evidence="3 6" id="KW-0812">Transmembrane</keyword>
<evidence type="ECO:0008006" key="9">
    <source>
        <dbReference type="Google" id="ProtNLM"/>
    </source>
</evidence>
<proteinExistence type="inferred from homology"/>
<evidence type="ECO:0000256" key="5">
    <source>
        <dbReference type="ARBA" id="ARBA00023136"/>
    </source>
</evidence>